<organism evidence="2 3">
    <name type="scientific">Streptomyces kebangsaanensis</name>
    <dbReference type="NCBI Taxonomy" id="864058"/>
    <lineage>
        <taxon>Bacteria</taxon>
        <taxon>Bacillati</taxon>
        <taxon>Actinomycetota</taxon>
        <taxon>Actinomycetes</taxon>
        <taxon>Kitasatosporales</taxon>
        <taxon>Streptomycetaceae</taxon>
        <taxon>Streptomyces</taxon>
    </lineage>
</organism>
<sequence>MRLSLNVASAAVRDVVGTWRPSPEVIRLLPEMHAMIRGAVLAWSTWHEDGPLRSRRGRRLAAALLVSDTAYCLTLAKGGFSGRKGAAAWAVADALTATAAVAVYPDSGKDAGIAAALLPAVGSALEGTYARGPLSGAASLVLPTSAAVAMRRATGRPTSTADLLTWPLTACSLGFALRIHEQVSRHRQVRAEQRRRQAGVEGEKFLGSVRYGENGGRQAIDQIIGEYGLLTEIDARSGGGLLDEARQVRRELDKISGPRPSEPSPALLAVVLRQYEKARQNVELARRVFLGEGQPAHEPHGETGRLLLDEGQVERLVTTLDRERVAGTLSVIVREQHERPRGWDLALDVHTQPVHGESRLFGVPLPLTRPTWQLELVTLGLAVESLWQLSVCSSGHAQVPVRVILPAAAMNLLSAAYAEYVQRRRPIRHTADLTLLLLPSCLYVAAAGPRTMRRPTYNPGGTPMHPGLHVLCGALYLWGSQFPGMSRPGKAALLGGAAAVIGTSWLASRRQPGDGQAFLAELLWSALAGVGSVRLGKTIQDMGIRVTEEQKQLSVEAAQKALLVGWDQQRRRVRLLYDLVGRTLEQLRDKADLLDERTAVKVRNMATHHRRAGEHLARADAHPPISAHPGTP</sequence>
<evidence type="ECO:0000313" key="3">
    <source>
        <dbReference type="Proteomes" id="UP001601197"/>
    </source>
</evidence>
<dbReference type="Proteomes" id="UP001601197">
    <property type="component" value="Unassembled WGS sequence"/>
</dbReference>
<comment type="caution">
    <text evidence="2">The sequence shown here is derived from an EMBL/GenBank/DDBJ whole genome shotgun (WGS) entry which is preliminary data.</text>
</comment>
<keyword evidence="3" id="KW-1185">Reference proteome</keyword>
<evidence type="ECO:0008006" key="4">
    <source>
        <dbReference type="Google" id="ProtNLM"/>
    </source>
</evidence>
<name>A0ABW6KW35_9ACTN</name>
<evidence type="ECO:0000313" key="2">
    <source>
        <dbReference type="EMBL" id="MFE9171165.1"/>
    </source>
</evidence>
<feature type="region of interest" description="Disordered" evidence="1">
    <location>
        <begin position="609"/>
        <end position="632"/>
    </location>
</feature>
<reference evidence="2 3" key="1">
    <citation type="submission" date="2024-10" db="EMBL/GenBank/DDBJ databases">
        <title>The Natural Products Discovery Center: Release of the First 8490 Sequenced Strains for Exploring Actinobacteria Biosynthetic Diversity.</title>
        <authorList>
            <person name="Kalkreuter E."/>
            <person name="Kautsar S.A."/>
            <person name="Yang D."/>
            <person name="Bader C.D."/>
            <person name="Teijaro C.N."/>
            <person name="Fluegel L."/>
            <person name="Davis C.M."/>
            <person name="Simpson J.R."/>
            <person name="Lauterbach L."/>
            <person name="Steele A.D."/>
            <person name="Gui C."/>
            <person name="Meng S."/>
            <person name="Li G."/>
            <person name="Viehrig K."/>
            <person name="Ye F."/>
            <person name="Su P."/>
            <person name="Kiefer A.F."/>
            <person name="Nichols A."/>
            <person name="Cepeda A.J."/>
            <person name="Yan W."/>
            <person name="Fan B."/>
            <person name="Jiang Y."/>
            <person name="Adhikari A."/>
            <person name="Zheng C.-J."/>
            <person name="Schuster L."/>
            <person name="Cowan T.M."/>
            <person name="Smanski M.J."/>
            <person name="Chevrette M.G."/>
            <person name="De Carvalho L.P.S."/>
            <person name="Shen B."/>
        </authorList>
    </citation>
    <scope>NUCLEOTIDE SEQUENCE [LARGE SCALE GENOMIC DNA]</scope>
    <source>
        <strain evidence="2 3">NPDC007147</strain>
    </source>
</reference>
<dbReference type="RefSeq" id="WP_388347885.1">
    <property type="nucleotide sequence ID" value="NZ_JBIAFJ010000013.1"/>
</dbReference>
<accession>A0ABW6KW35</accession>
<gene>
    <name evidence="2" type="ORF">ACFYNZ_16845</name>
</gene>
<protein>
    <recommendedName>
        <fullName evidence="4">FUSC family protein</fullName>
    </recommendedName>
</protein>
<evidence type="ECO:0000256" key="1">
    <source>
        <dbReference type="SAM" id="MobiDB-lite"/>
    </source>
</evidence>
<proteinExistence type="predicted"/>
<dbReference type="EMBL" id="JBIAFJ010000013">
    <property type="protein sequence ID" value="MFE9171165.1"/>
    <property type="molecule type" value="Genomic_DNA"/>
</dbReference>